<proteinExistence type="predicted"/>
<name>A0A645BP41_9ZZZZ</name>
<evidence type="ECO:0000313" key="1">
    <source>
        <dbReference type="EMBL" id="MPM64993.1"/>
    </source>
</evidence>
<protein>
    <submittedName>
        <fullName evidence="1">Uncharacterized protein</fullName>
    </submittedName>
</protein>
<reference evidence="1" key="1">
    <citation type="submission" date="2019-08" db="EMBL/GenBank/DDBJ databases">
        <authorList>
            <person name="Kucharzyk K."/>
            <person name="Murdoch R.W."/>
            <person name="Higgins S."/>
            <person name="Loffler F."/>
        </authorList>
    </citation>
    <scope>NUCLEOTIDE SEQUENCE</scope>
</reference>
<sequence>MVDYLILIHCRTSVVEIEYDGLAVYKRLGRTVRASGRVSIGEAISMGYIIAGIERDGLRRIEGDYIACHIAGLRCRRTARIGGVVQINLILKHCGAGIVKIEHDRLSVYKCSRYAVCAGMQVCIGKAVGIGQVVVRVERNRVLCC</sequence>
<dbReference type="EMBL" id="VSSQ01020269">
    <property type="protein sequence ID" value="MPM64993.1"/>
    <property type="molecule type" value="Genomic_DNA"/>
</dbReference>
<gene>
    <name evidence="1" type="ORF">SDC9_111885</name>
</gene>
<comment type="caution">
    <text evidence="1">The sequence shown here is derived from an EMBL/GenBank/DDBJ whole genome shotgun (WGS) entry which is preliminary data.</text>
</comment>
<dbReference type="AlphaFoldDB" id="A0A645BP41"/>
<organism evidence="1">
    <name type="scientific">bioreactor metagenome</name>
    <dbReference type="NCBI Taxonomy" id="1076179"/>
    <lineage>
        <taxon>unclassified sequences</taxon>
        <taxon>metagenomes</taxon>
        <taxon>ecological metagenomes</taxon>
    </lineage>
</organism>
<accession>A0A645BP41</accession>